<dbReference type="InterPro" id="IPR047139">
    <property type="entry name" value="ANKZ1/VMS1"/>
</dbReference>
<dbReference type="GO" id="GO:0036503">
    <property type="term" value="P:ERAD pathway"/>
    <property type="evidence" value="ECO:0007669"/>
    <property type="project" value="TreeGrafter"/>
</dbReference>
<dbReference type="GO" id="GO:0003677">
    <property type="term" value="F:DNA binding"/>
    <property type="evidence" value="ECO:0007669"/>
    <property type="project" value="UniProtKB-KW"/>
</dbReference>
<evidence type="ECO:0000256" key="1">
    <source>
        <dbReference type="ARBA" id="ARBA00004496"/>
    </source>
</evidence>
<evidence type="ECO:0000256" key="7">
    <source>
        <dbReference type="ARBA" id="ARBA00022801"/>
    </source>
</evidence>
<dbReference type="Pfam" id="PF18826">
    <property type="entry name" value="bVLRF1"/>
    <property type="match status" value="1"/>
</dbReference>
<evidence type="ECO:0000259" key="14">
    <source>
        <dbReference type="PROSITE" id="PS52044"/>
    </source>
</evidence>
<gene>
    <name evidence="15" type="ORF">O3P69_011226</name>
</gene>
<feature type="compositionally biased region" description="Basic and acidic residues" evidence="12">
    <location>
        <begin position="153"/>
        <end position="166"/>
    </location>
</feature>
<evidence type="ECO:0000259" key="13">
    <source>
        <dbReference type="PROSITE" id="PS51253"/>
    </source>
</evidence>
<feature type="domain" description="VLRF1" evidence="14">
    <location>
        <begin position="72"/>
        <end position="219"/>
    </location>
</feature>
<sequence length="383" mass="42798">MGEEGACQFSDGWLHRFKVRYGIRKLDISGESKSANLPSAEEFVDRFAKIVEEHNLMSEQIYNADETGLFYRCLPRTTLASESGGDVKGFKQSKDRLTVLQGSGIHKTFHNYTVRAKQGGSQGTKDSQSGTAHPKSSGASMRRYNEQSQQQRAEVKEKMEDEHEMSYRATASSHHSTTTHTLTATPLANLSHRRSGMPFTTFATPSHIYLATAIYLTSKEEEFNNKARESKLGEKQPTPKKKKERKPNNARNAERKLKSEKNALDLAGEDSSSESASGSSEEMELVTQMDTFSTTDLSRYHCSVKSKPSPGNTHKTKVWNIIHSACKMGNIDNLSAALKVHSSGQHEGWLLEHSCNPSVIDGAKSYLMMLQTKCRNTFRRFMA</sequence>
<keyword evidence="4 11" id="KW-0540">Nuclease</keyword>
<protein>
    <recommendedName>
        <fullName evidence="17">HTH CENPB-type domain-containing protein</fullName>
    </recommendedName>
</protein>
<dbReference type="AlphaFoldDB" id="A0AAW0SU49"/>
<keyword evidence="5" id="KW-0677">Repeat</keyword>
<dbReference type="Proteomes" id="UP001487740">
    <property type="component" value="Unassembled WGS sequence"/>
</dbReference>
<comment type="domain">
    <text evidence="11">The VLRF1 domain mediates binding to the 60S ribosomal subunit.</text>
</comment>
<name>A0AAW0SU49_SCYPA</name>
<evidence type="ECO:0000256" key="12">
    <source>
        <dbReference type="SAM" id="MobiDB-lite"/>
    </source>
</evidence>
<accession>A0AAW0SU49</accession>
<evidence type="ECO:0000256" key="11">
    <source>
        <dbReference type="PROSITE-ProRule" id="PRU01389"/>
    </source>
</evidence>
<keyword evidence="9" id="KW-0175">Coiled coil</keyword>
<evidence type="ECO:0000256" key="8">
    <source>
        <dbReference type="ARBA" id="ARBA00023043"/>
    </source>
</evidence>
<comment type="subcellular location">
    <subcellularLocation>
        <location evidence="1">Cytoplasm</location>
    </subcellularLocation>
</comment>
<dbReference type="PROSITE" id="PS52044">
    <property type="entry name" value="VLRF1"/>
    <property type="match status" value="1"/>
</dbReference>
<dbReference type="GO" id="GO:0016787">
    <property type="term" value="F:hydrolase activity"/>
    <property type="evidence" value="ECO:0007669"/>
    <property type="project" value="UniProtKB-KW"/>
</dbReference>
<feature type="active site" evidence="11">
    <location>
        <position position="122"/>
    </location>
</feature>
<dbReference type="PROSITE" id="PS51253">
    <property type="entry name" value="HTH_CENPB"/>
    <property type="match status" value="1"/>
</dbReference>
<evidence type="ECO:0000256" key="5">
    <source>
        <dbReference type="ARBA" id="ARBA00022737"/>
    </source>
</evidence>
<feature type="region of interest" description="Disordered" evidence="12">
    <location>
        <begin position="227"/>
        <end position="284"/>
    </location>
</feature>
<keyword evidence="3 11" id="KW-0963">Cytoplasm</keyword>
<evidence type="ECO:0000256" key="10">
    <source>
        <dbReference type="ARBA" id="ARBA00023125"/>
    </source>
</evidence>
<dbReference type="GO" id="GO:0005737">
    <property type="term" value="C:cytoplasm"/>
    <property type="evidence" value="ECO:0007669"/>
    <property type="project" value="UniProtKB-SubCell"/>
</dbReference>
<keyword evidence="6 11" id="KW-0255">Endonuclease</keyword>
<feature type="compositionally biased region" description="Basic and acidic residues" evidence="12">
    <location>
        <begin position="252"/>
        <end position="263"/>
    </location>
</feature>
<proteinExistence type="inferred from homology"/>
<evidence type="ECO:0000256" key="3">
    <source>
        <dbReference type="ARBA" id="ARBA00022490"/>
    </source>
</evidence>
<evidence type="ECO:0000313" key="16">
    <source>
        <dbReference type="Proteomes" id="UP001487740"/>
    </source>
</evidence>
<dbReference type="PANTHER" id="PTHR16036:SF2">
    <property type="entry name" value="TRNA ENDONUCLEASE ANKZF1"/>
    <property type="match status" value="1"/>
</dbReference>
<dbReference type="InterPro" id="IPR041175">
    <property type="entry name" value="VLRF1/Vms1"/>
</dbReference>
<dbReference type="GO" id="GO:0004519">
    <property type="term" value="F:endonuclease activity"/>
    <property type="evidence" value="ECO:0007669"/>
    <property type="project" value="UniProtKB-KW"/>
</dbReference>
<evidence type="ECO:0000256" key="2">
    <source>
        <dbReference type="ARBA" id="ARBA00009262"/>
    </source>
</evidence>
<keyword evidence="8" id="KW-0040">ANK repeat</keyword>
<dbReference type="EMBL" id="JARAKH010000045">
    <property type="protein sequence ID" value="KAK8378593.1"/>
    <property type="molecule type" value="Genomic_DNA"/>
</dbReference>
<organism evidence="15 16">
    <name type="scientific">Scylla paramamosain</name>
    <name type="common">Mud crab</name>
    <dbReference type="NCBI Taxonomy" id="85552"/>
    <lineage>
        <taxon>Eukaryota</taxon>
        <taxon>Metazoa</taxon>
        <taxon>Ecdysozoa</taxon>
        <taxon>Arthropoda</taxon>
        <taxon>Crustacea</taxon>
        <taxon>Multicrustacea</taxon>
        <taxon>Malacostraca</taxon>
        <taxon>Eumalacostraca</taxon>
        <taxon>Eucarida</taxon>
        <taxon>Decapoda</taxon>
        <taxon>Pleocyemata</taxon>
        <taxon>Brachyura</taxon>
        <taxon>Eubrachyura</taxon>
        <taxon>Portunoidea</taxon>
        <taxon>Portunidae</taxon>
        <taxon>Portuninae</taxon>
        <taxon>Scylla</taxon>
    </lineage>
</organism>
<keyword evidence="16" id="KW-1185">Reference proteome</keyword>
<evidence type="ECO:0000313" key="15">
    <source>
        <dbReference type="EMBL" id="KAK8378593.1"/>
    </source>
</evidence>
<evidence type="ECO:0000256" key="4">
    <source>
        <dbReference type="ARBA" id="ARBA00022722"/>
    </source>
</evidence>
<keyword evidence="7 11" id="KW-0378">Hydrolase</keyword>
<evidence type="ECO:0000256" key="9">
    <source>
        <dbReference type="ARBA" id="ARBA00023054"/>
    </source>
</evidence>
<keyword evidence="10" id="KW-0238">DNA-binding</keyword>
<dbReference type="InterPro" id="IPR006600">
    <property type="entry name" value="HTH_CenpB_DNA-bd_dom"/>
</dbReference>
<feature type="region of interest" description="Disordered" evidence="12">
    <location>
        <begin position="116"/>
        <end position="186"/>
    </location>
</feature>
<comment type="caution">
    <text evidence="15">The sequence shown here is derived from an EMBL/GenBank/DDBJ whole genome shotgun (WGS) entry which is preliminary data.</text>
</comment>
<evidence type="ECO:0008006" key="17">
    <source>
        <dbReference type="Google" id="ProtNLM"/>
    </source>
</evidence>
<evidence type="ECO:0000256" key="6">
    <source>
        <dbReference type="ARBA" id="ARBA00022759"/>
    </source>
</evidence>
<feature type="compositionally biased region" description="Low complexity" evidence="12">
    <location>
        <begin position="169"/>
        <end position="185"/>
    </location>
</feature>
<feature type="domain" description="HTH CENPB-type" evidence="13">
    <location>
        <begin position="1"/>
        <end position="27"/>
    </location>
</feature>
<reference evidence="15 16" key="1">
    <citation type="submission" date="2023-03" db="EMBL/GenBank/DDBJ databases">
        <title>High-quality genome of Scylla paramamosain provides insights in environmental adaptation.</title>
        <authorList>
            <person name="Zhang L."/>
        </authorList>
    </citation>
    <scope>NUCLEOTIDE SEQUENCE [LARGE SCALE GENOMIC DNA]</scope>
    <source>
        <strain evidence="15">LZ_2023a</strain>
        <tissue evidence="15">Muscle</tissue>
    </source>
</reference>
<comment type="similarity">
    <text evidence="2 11">Belongs to the ANKZF1/VMS1 family.</text>
</comment>
<dbReference type="PANTHER" id="PTHR16036">
    <property type="entry name" value="ANKYRIN REPEAT AND ZINC FINGER DOMAIN-CONTAINING PROTEIN 1"/>
    <property type="match status" value="1"/>
</dbReference>